<evidence type="ECO:0000256" key="1">
    <source>
        <dbReference type="SAM" id="MobiDB-lite"/>
    </source>
</evidence>
<feature type="compositionally biased region" description="Polar residues" evidence="1">
    <location>
        <begin position="33"/>
        <end position="51"/>
    </location>
</feature>
<organism evidence="3">
    <name type="scientific">Ixodes ricinus</name>
    <name type="common">Common tick</name>
    <name type="synonym">Acarus ricinus</name>
    <dbReference type="NCBI Taxonomy" id="34613"/>
    <lineage>
        <taxon>Eukaryota</taxon>
        <taxon>Metazoa</taxon>
        <taxon>Ecdysozoa</taxon>
        <taxon>Arthropoda</taxon>
        <taxon>Chelicerata</taxon>
        <taxon>Arachnida</taxon>
        <taxon>Acari</taxon>
        <taxon>Parasitiformes</taxon>
        <taxon>Ixodida</taxon>
        <taxon>Ixodoidea</taxon>
        <taxon>Ixodidae</taxon>
        <taxon>Ixodinae</taxon>
        <taxon>Ixodes</taxon>
    </lineage>
</organism>
<feature type="region of interest" description="Disordered" evidence="1">
    <location>
        <begin position="22"/>
        <end position="58"/>
    </location>
</feature>
<proteinExistence type="predicted"/>
<feature type="signal peptide" evidence="2">
    <location>
        <begin position="1"/>
        <end position="19"/>
    </location>
</feature>
<sequence>MRTLAMALVLASSSRESCGFPPRKGGMFRVAPTASTSSEMTNPLSAMTESPGSRRAHSPEFAVRALSDTRPGARSLTKDTNPLGVMPSKPFAVLWHL</sequence>
<evidence type="ECO:0000313" key="3">
    <source>
        <dbReference type="EMBL" id="MXU87522.1"/>
    </source>
</evidence>
<keyword evidence="2" id="KW-0732">Signal</keyword>
<name>A0A6B0U4R6_IXORI</name>
<feature type="chain" id="PRO_5025488447" evidence="2">
    <location>
        <begin position="20"/>
        <end position="97"/>
    </location>
</feature>
<evidence type="ECO:0000256" key="2">
    <source>
        <dbReference type="SAM" id="SignalP"/>
    </source>
</evidence>
<accession>A0A6B0U4R6</accession>
<reference evidence="3" key="1">
    <citation type="submission" date="2019-12" db="EMBL/GenBank/DDBJ databases">
        <title>An insight into the sialome of adult female Ixodes ricinus ticks feeding for 6 days.</title>
        <authorList>
            <person name="Perner J."/>
            <person name="Ribeiro J.M.C."/>
        </authorList>
    </citation>
    <scope>NUCLEOTIDE SEQUENCE</scope>
    <source>
        <strain evidence="3">Semi-engorged</strain>
        <tissue evidence="3">Salivary glands</tissue>
    </source>
</reference>
<protein>
    <submittedName>
        <fullName evidence="3">Putative secreted protein</fullName>
    </submittedName>
</protein>
<dbReference type="EMBL" id="GIFC01005439">
    <property type="protein sequence ID" value="MXU87522.1"/>
    <property type="molecule type" value="Transcribed_RNA"/>
</dbReference>
<dbReference type="AlphaFoldDB" id="A0A6B0U4R6"/>